<name>A0A918G2H7_9PSEU</name>
<protein>
    <submittedName>
        <fullName evidence="1">Uncharacterized protein</fullName>
    </submittedName>
</protein>
<comment type="caution">
    <text evidence="1">The sequence shown here is derived from an EMBL/GenBank/DDBJ whole genome shotgun (WGS) entry which is preliminary data.</text>
</comment>
<dbReference type="EMBL" id="BMRB01000001">
    <property type="protein sequence ID" value="GGS14285.1"/>
    <property type="molecule type" value="Genomic_DNA"/>
</dbReference>
<evidence type="ECO:0000313" key="1">
    <source>
        <dbReference type="EMBL" id="GGS14285.1"/>
    </source>
</evidence>
<keyword evidence="2" id="KW-1185">Reference proteome</keyword>
<dbReference type="RefSeq" id="WP_189208441.1">
    <property type="nucleotide sequence ID" value="NZ_BMRB01000001.1"/>
</dbReference>
<organism evidence="1 2">
    <name type="scientific">Actinokineospora fastidiosa</name>
    <dbReference type="NCBI Taxonomy" id="1816"/>
    <lineage>
        <taxon>Bacteria</taxon>
        <taxon>Bacillati</taxon>
        <taxon>Actinomycetota</taxon>
        <taxon>Actinomycetes</taxon>
        <taxon>Pseudonocardiales</taxon>
        <taxon>Pseudonocardiaceae</taxon>
        <taxon>Actinokineospora</taxon>
    </lineage>
</organism>
<accession>A0A918G2H7</accession>
<reference evidence="1" key="1">
    <citation type="journal article" date="2014" name="Int. J. Syst. Evol. Microbiol.">
        <title>Complete genome sequence of Corynebacterium casei LMG S-19264T (=DSM 44701T), isolated from a smear-ripened cheese.</title>
        <authorList>
            <consortium name="US DOE Joint Genome Institute (JGI-PGF)"/>
            <person name="Walter F."/>
            <person name="Albersmeier A."/>
            <person name="Kalinowski J."/>
            <person name="Ruckert C."/>
        </authorList>
    </citation>
    <scope>NUCLEOTIDE SEQUENCE</scope>
    <source>
        <strain evidence="1">JCM 3276</strain>
    </source>
</reference>
<gene>
    <name evidence="1" type="ORF">GCM10010171_02700</name>
</gene>
<proteinExistence type="predicted"/>
<dbReference type="Proteomes" id="UP000660680">
    <property type="component" value="Unassembled WGS sequence"/>
</dbReference>
<dbReference type="AlphaFoldDB" id="A0A918G2H7"/>
<sequence length="152" mass="16274">MSTVRVVLSSVMAGVAVVVVAAWPGGVPVFWAVALALPAAALTALGARLSGPLEPLWTPVPDAPSAPAELQAATLAARLAEAAADRDRFLSRVQPRLRRLVLTRLRERWPDVSDVDDPRVRSLLGPEHTLLVTDAPPTPQRLSELLDRLEEA</sequence>
<evidence type="ECO:0000313" key="2">
    <source>
        <dbReference type="Proteomes" id="UP000660680"/>
    </source>
</evidence>
<reference evidence="1" key="2">
    <citation type="submission" date="2020-09" db="EMBL/GenBank/DDBJ databases">
        <authorList>
            <person name="Sun Q."/>
            <person name="Ohkuma M."/>
        </authorList>
    </citation>
    <scope>NUCLEOTIDE SEQUENCE</scope>
    <source>
        <strain evidence="1">JCM 3276</strain>
    </source>
</reference>